<dbReference type="Gene3D" id="2.60.120.260">
    <property type="entry name" value="Galactose-binding domain-like"/>
    <property type="match status" value="1"/>
</dbReference>
<name>A0ABS8P6S0_9PSEU</name>
<evidence type="ECO:0000259" key="2">
    <source>
        <dbReference type="SMART" id="SM00939"/>
    </source>
</evidence>
<dbReference type="Proteomes" id="UP001199469">
    <property type="component" value="Unassembled WGS sequence"/>
</dbReference>
<dbReference type="Pfam" id="PF02129">
    <property type="entry name" value="Peptidase_S15"/>
    <property type="match status" value="1"/>
</dbReference>
<dbReference type="SMART" id="SM00939">
    <property type="entry name" value="PepX_C"/>
    <property type="match status" value="1"/>
</dbReference>
<dbReference type="InterPro" id="IPR008979">
    <property type="entry name" value="Galactose-bd-like_sf"/>
</dbReference>
<sequence>MSPVTRLLRRGIGLPAPRTPRVRVVRDVAVPMPDGVVLRHDRYVPAGISRGPVVLVRSPYGRAGWVGLVFGRVVAERGHQVVVQSVRGTRDSEGALSPFDEADDGVATVRWLAAQPWCDGRVVTLGPSYLGITQWALAPDAGPALQAMGTMVTASQFRDQTYPGGTFSLDNGLSWAAMMQRRTIGAQLAERVRHRVEAGFGTVPLSGADTVASGHPVDFFQDWLREQAPDSAYWAKRSYAARVPEVARNGVAVSMTGGWQDIFLPWQLADHAALRAAGARPLLRIGPWVHTTPAGMAAGLRDALALFDRTLDGVTGPDNATEHADREFPVHLELSGGGGERRLPDWPPTHVTEHALYLRTDHTLRDEPPTVPGTGGEHWAGTRITYDPYDPTPAVGGPILTGRSGPRDQTALEARDDVVVFTGPVLAADLVALGPVRATIHVRAEVEHLDVFVRVCDVDDAGRSVNVTDGIRRLTPTEPGPSADGSVAVEIEMWPVGHRFAAGHRLRVQVSGGAHPRFARHPGTSAALGEADILVRREREVLHDAAHPSHVVLPVER</sequence>
<protein>
    <submittedName>
        <fullName evidence="3">CocE/NonD family hydrolase</fullName>
    </submittedName>
</protein>
<accession>A0ABS8P6S0</accession>
<dbReference type="PANTHER" id="PTHR43056:SF10">
    <property type="entry name" value="COCE_NOND FAMILY, PUTATIVE (AFU_ORTHOLOGUE AFUA_7G00600)-RELATED"/>
    <property type="match status" value="1"/>
</dbReference>
<proteinExistence type="predicted"/>
<dbReference type="NCBIfam" id="TIGR00976">
    <property type="entry name" value="CocE_NonD"/>
    <property type="match status" value="1"/>
</dbReference>
<dbReference type="Pfam" id="PF08530">
    <property type="entry name" value="PepX_C"/>
    <property type="match status" value="1"/>
</dbReference>
<dbReference type="SUPFAM" id="SSF49785">
    <property type="entry name" value="Galactose-binding domain-like"/>
    <property type="match status" value="1"/>
</dbReference>
<gene>
    <name evidence="3" type="ORF">LQ327_11240</name>
</gene>
<organism evidence="3 4">
    <name type="scientific">Actinomycetospora endophytica</name>
    <dbReference type="NCBI Taxonomy" id="2291215"/>
    <lineage>
        <taxon>Bacteria</taxon>
        <taxon>Bacillati</taxon>
        <taxon>Actinomycetota</taxon>
        <taxon>Actinomycetes</taxon>
        <taxon>Pseudonocardiales</taxon>
        <taxon>Pseudonocardiaceae</taxon>
        <taxon>Actinomycetospora</taxon>
    </lineage>
</organism>
<dbReference type="InterPro" id="IPR050585">
    <property type="entry name" value="Xaa-Pro_dipeptidyl-ppase/CocE"/>
</dbReference>
<dbReference type="EMBL" id="JAJNDB010000002">
    <property type="protein sequence ID" value="MCD2193950.1"/>
    <property type="molecule type" value="Genomic_DNA"/>
</dbReference>
<keyword evidence="4" id="KW-1185">Reference proteome</keyword>
<dbReference type="RefSeq" id="WP_230733383.1">
    <property type="nucleotide sequence ID" value="NZ_JAJNDB010000002.1"/>
</dbReference>
<dbReference type="InterPro" id="IPR029058">
    <property type="entry name" value="AB_hydrolase_fold"/>
</dbReference>
<feature type="domain" description="Xaa-Pro dipeptidyl-peptidase C-terminal" evidence="2">
    <location>
        <begin position="304"/>
        <end position="552"/>
    </location>
</feature>
<dbReference type="InterPro" id="IPR005674">
    <property type="entry name" value="CocE/Ser_esterase"/>
</dbReference>
<reference evidence="3 4" key="1">
    <citation type="submission" date="2021-11" db="EMBL/GenBank/DDBJ databases">
        <title>Draft genome sequence of Actinomycetospora sp. SF1 isolated from the rhizosphere soil.</title>
        <authorList>
            <person name="Duangmal K."/>
            <person name="Chantavorakit T."/>
        </authorList>
    </citation>
    <scope>NUCLEOTIDE SEQUENCE [LARGE SCALE GENOMIC DNA]</scope>
    <source>
        <strain evidence="3 4">TBRC 5722</strain>
    </source>
</reference>
<dbReference type="GO" id="GO:0016787">
    <property type="term" value="F:hydrolase activity"/>
    <property type="evidence" value="ECO:0007669"/>
    <property type="project" value="UniProtKB-KW"/>
</dbReference>
<dbReference type="PANTHER" id="PTHR43056">
    <property type="entry name" value="PEPTIDASE S9 PROLYL OLIGOPEPTIDASE"/>
    <property type="match status" value="1"/>
</dbReference>
<dbReference type="SUPFAM" id="SSF53474">
    <property type="entry name" value="alpha/beta-Hydrolases"/>
    <property type="match status" value="1"/>
</dbReference>
<evidence type="ECO:0000256" key="1">
    <source>
        <dbReference type="ARBA" id="ARBA00022801"/>
    </source>
</evidence>
<evidence type="ECO:0000313" key="4">
    <source>
        <dbReference type="Proteomes" id="UP001199469"/>
    </source>
</evidence>
<dbReference type="InterPro" id="IPR000383">
    <property type="entry name" value="Xaa-Pro-like_dom"/>
</dbReference>
<dbReference type="Gene3D" id="1.10.3020.10">
    <property type="entry name" value="alpha-amino acid ester hydrolase ( Helical cap domain)"/>
    <property type="match status" value="1"/>
</dbReference>
<keyword evidence="1 3" id="KW-0378">Hydrolase</keyword>
<dbReference type="InterPro" id="IPR013736">
    <property type="entry name" value="Xaa-Pro_dipept_C"/>
</dbReference>
<dbReference type="Gene3D" id="3.40.50.1820">
    <property type="entry name" value="alpha/beta hydrolase"/>
    <property type="match status" value="1"/>
</dbReference>
<comment type="caution">
    <text evidence="3">The sequence shown here is derived from an EMBL/GenBank/DDBJ whole genome shotgun (WGS) entry which is preliminary data.</text>
</comment>
<evidence type="ECO:0000313" key="3">
    <source>
        <dbReference type="EMBL" id="MCD2193950.1"/>
    </source>
</evidence>